<keyword evidence="1" id="KW-0677">Repeat</keyword>
<reference evidence="5" key="1">
    <citation type="submission" date="2021-01" db="UniProtKB">
        <authorList>
            <consortium name="EnsemblPlants"/>
        </authorList>
    </citation>
    <scope>IDENTIFICATION</scope>
</reference>
<dbReference type="Proteomes" id="UP000594261">
    <property type="component" value="Unassembled WGS sequence"/>
</dbReference>
<dbReference type="Gene3D" id="1.20.5.4130">
    <property type="match status" value="1"/>
</dbReference>
<evidence type="ECO:0000313" key="5">
    <source>
        <dbReference type="EnsemblPlants" id="QL93p0049_0128:mrna"/>
    </source>
</evidence>
<evidence type="ECO:0000259" key="4">
    <source>
        <dbReference type="Pfam" id="PF18052"/>
    </source>
</evidence>
<dbReference type="InterPro" id="IPR041118">
    <property type="entry name" value="Rx_N"/>
</dbReference>
<evidence type="ECO:0000313" key="6">
    <source>
        <dbReference type="Proteomes" id="UP000594261"/>
    </source>
</evidence>
<dbReference type="AlphaFoldDB" id="A0A7N2N695"/>
<proteinExistence type="predicted"/>
<feature type="domain" description="Disease resistance N-terminal" evidence="4">
    <location>
        <begin position="12"/>
        <end position="67"/>
    </location>
</feature>
<name>A0A7N2N695_QUELO</name>
<dbReference type="EnsemblPlants" id="QL93p0049_0128:mrna">
    <property type="protein sequence ID" value="QL93p0049_0128:mrna"/>
    <property type="gene ID" value="QL93p0049_0128"/>
</dbReference>
<keyword evidence="6" id="KW-1185">Reference proteome</keyword>
<organism evidence="5 6">
    <name type="scientific">Quercus lobata</name>
    <name type="common">Valley oak</name>
    <dbReference type="NCBI Taxonomy" id="97700"/>
    <lineage>
        <taxon>Eukaryota</taxon>
        <taxon>Viridiplantae</taxon>
        <taxon>Streptophyta</taxon>
        <taxon>Embryophyta</taxon>
        <taxon>Tracheophyta</taxon>
        <taxon>Spermatophyta</taxon>
        <taxon>Magnoliopsida</taxon>
        <taxon>eudicotyledons</taxon>
        <taxon>Gunneridae</taxon>
        <taxon>Pentapetalae</taxon>
        <taxon>rosids</taxon>
        <taxon>fabids</taxon>
        <taxon>Fagales</taxon>
        <taxon>Fagaceae</taxon>
        <taxon>Quercus</taxon>
    </lineage>
</organism>
<keyword evidence="2" id="KW-0547">Nucleotide-binding</keyword>
<sequence>MAEGALFYLAGKVINVLGSFTAEEVKLACCVKTEIENLKSRVSMIQAVILDAEKQSSHNHLIEVWLRVFPSAASYNKKSMREWLNEKTDFEVKRRMREWLNESNLFIHAQIQG</sequence>
<dbReference type="GO" id="GO:0000166">
    <property type="term" value="F:nucleotide binding"/>
    <property type="evidence" value="ECO:0007669"/>
    <property type="project" value="UniProtKB-KW"/>
</dbReference>
<evidence type="ECO:0000256" key="3">
    <source>
        <dbReference type="ARBA" id="ARBA00022821"/>
    </source>
</evidence>
<protein>
    <recommendedName>
        <fullName evidence="4">Disease resistance N-terminal domain-containing protein</fullName>
    </recommendedName>
</protein>
<evidence type="ECO:0000256" key="2">
    <source>
        <dbReference type="ARBA" id="ARBA00022741"/>
    </source>
</evidence>
<dbReference type="Gramene" id="QL93p0049_0128:mrna">
    <property type="protein sequence ID" value="QL93p0049_0128:mrna"/>
    <property type="gene ID" value="QL93p0049_0128"/>
</dbReference>
<dbReference type="InParanoid" id="A0A7N2N695"/>
<evidence type="ECO:0000256" key="1">
    <source>
        <dbReference type="ARBA" id="ARBA00022737"/>
    </source>
</evidence>
<dbReference type="GO" id="GO:0006952">
    <property type="term" value="P:defense response"/>
    <property type="evidence" value="ECO:0007669"/>
    <property type="project" value="UniProtKB-KW"/>
</dbReference>
<accession>A0A7N2N695</accession>
<keyword evidence="3" id="KW-0611">Plant defense</keyword>
<dbReference type="Pfam" id="PF18052">
    <property type="entry name" value="Rx_N"/>
    <property type="match status" value="1"/>
</dbReference>